<dbReference type="CTD" id="20234247"/>
<feature type="non-terminal residue" evidence="3">
    <location>
        <position position="1"/>
    </location>
</feature>
<dbReference type="STRING" id="225164.V4B1C7"/>
<evidence type="ECO:0000259" key="2">
    <source>
        <dbReference type="PROSITE" id="PS50280"/>
    </source>
</evidence>
<sequence>KKQVIIEAKEPILPGLAVLEYKGIVLLRQHYVDTNLFFKIAHPHVLFYSKFEDIDLCIDSSSYGNKARYIRRSCSPNAEVRHLVEHGRIHFVIFSTKDIEKGEEITIPFDYNYQECMYCVECACLRNNCTVSKFWKKMTKNTQNK</sequence>
<proteinExistence type="predicted"/>
<evidence type="ECO:0000256" key="1">
    <source>
        <dbReference type="ARBA" id="ARBA00022853"/>
    </source>
</evidence>
<dbReference type="CDD" id="cd10529">
    <property type="entry name" value="SET_SETD5-like"/>
    <property type="match status" value="1"/>
</dbReference>
<feature type="domain" description="SET" evidence="2">
    <location>
        <begin position="1"/>
        <end position="110"/>
    </location>
</feature>
<dbReference type="KEGG" id="lgi:LOTGIDRAFT_139900"/>
<dbReference type="GO" id="GO:0006325">
    <property type="term" value="P:chromatin organization"/>
    <property type="evidence" value="ECO:0007669"/>
    <property type="project" value="UniProtKB-KW"/>
</dbReference>
<keyword evidence="4" id="KW-1185">Reference proteome</keyword>
<dbReference type="OrthoDB" id="1928087at2759"/>
<organism evidence="3 4">
    <name type="scientific">Lottia gigantea</name>
    <name type="common">Giant owl limpet</name>
    <dbReference type="NCBI Taxonomy" id="225164"/>
    <lineage>
        <taxon>Eukaryota</taxon>
        <taxon>Metazoa</taxon>
        <taxon>Spiralia</taxon>
        <taxon>Lophotrochozoa</taxon>
        <taxon>Mollusca</taxon>
        <taxon>Gastropoda</taxon>
        <taxon>Patellogastropoda</taxon>
        <taxon>Lottioidea</taxon>
        <taxon>Lottiidae</taxon>
        <taxon>Lottia</taxon>
    </lineage>
</organism>
<dbReference type="Pfam" id="PF00856">
    <property type="entry name" value="SET"/>
    <property type="match status" value="1"/>
</dbReference>
<dbReference type="EMBL" id="KB200538">
    <property type="protein sequence ID" value="ESP01121.1"/>
    <property type="molecule type" value="Genomic_DNA"/>
</dbReference>
<dbReference type="PANTHER" id="PTHR46462">
    <property type="entry name" value="UPSET, ISOFORM A"/>
    <property type="match status" value="1"/>
</dbReference>
<dbReference type="GO" id="GO:0034967">
    <property type="term" value="C:Set3 complex"/>
    <property type="evidence" value="ECO:0007669"/>
    <property type="project" value="TreeGrafter"/>
</dbReference>
<dbReference type="PROSITE" id="PS50280">
    <property type="entry name" value="SET"/>
    <property type="match status" value="1"/>
</dbReference>
<dbReference type="GO" id="GO:0070210">
    <property type="term" value="C:Rpd3L-Expanded complex"/>
    <property type="evidence" value="ECO:0007669"/>
    <property type="project" value="TreeGrafter"/>
</dbReference>
<dbReference type="InterPro" id="IPR046341">
    <property type="entry name" value="SET_dom_sf"/>
</dbReference>
<dbReference type="InterPro" id="IPR001214">
    <property type="entry name" value="SET_dom"/>
</dbReference>
<keyword evidence="1" id="KW-0156">Chromatin regulator</keyword>
<dbReference type="GeneID" id="20234247"/>
<reference evidence="3 4" key="1">
    <citation type="journal article" date="2013" name="Nature">
        <title>Insights into bilaterian evolution from three spiralian genomes.</title>
        <authorList>
            <person name="Simakov O."/>
            <person name="Marletaz F."/>
            <person name="Cho S.J."/>
            <person name="Edsinger-Gonzales E."/>
            <person name="Havlak P."/>
            <person name="Hellsten U."/>
            <person name="Kuo D.H."/>
            <person name="Larsson T."/>
            <person name="Lv J."/>
            <person name="Arendt D."/>
            <person name="Savage R."/>
            <person name="Osoegawa K."/>
            <person name="de Jong P."/>
            <person name="Grimwood J."/>
            <person name="Chapman J.A."/>
            <person name="Shapiro H."/>
            <person name="Aerts A."/>
            <person name="Otillar R.P."/>
            <person name="Terry A.Y."/>
            <person name="Boore J.L."/>
            <person name="Grigoriev I.V."/>
            <person name="Lindberg D.R."/>
            <person name="Seaver E.C."/>
            <person name="Weisblat D.A."/>
            <person name="Putnam N.H."/>
            <person name="Rokhsar D.S."/>
        </authorList>
    </citation>
    <scope>NUCLEOTIDE SEQUENCE [LARGE SCALE GENOMIC DNA]</scope>
</reference>
<dbReference type="SUPFAM" id="SSF82199">
    <property type="entry name" value="SET domain"/>
    <property type="match status" value="1"/>
</dbReference>
<gene>
    <name evidence="3" type="ORF">LOTGIDRAFT_139900</name>
</gene>
<dbReference type="Proteomes" id="UP000030746">
    <property type="component" value="Unassembled WGS sequence"/>
</dbReference>
<dbReference type="PANTHER" id="PTHR46462:SF3">
    <property type="entry name" value="UPSET, ISOFORM A"/>
    <property type="match status" value="1"/>
</dbReference>
<accession>V4B1C7</accession>
<evidence type="ECO:0000313" key="3">
    <source>
        <dbReference type="EMBL" id="ESP01121.1"/>
    </source>
</evidence>
<evidence type="ECO:0000313" key="4">
    <source>
        <dbReference type="Proteomes" id="UP000030746"/>
    </source>
</evidence>
<dbReference type="AlphaFoldDB" id="V4B1C7"/>
<dbReference type="OMA" id="AVECACT"/>
<dbReference type="RefSeq" id="XP_009048171.1">
    <property type="nucleotide sequence ID" value="XM_009049923.1"/>
</dbReference>
<dbReference type="GO" id="GO:0006355">
    <property type="term" value="P:regulation of DNA-templated transcription"/>
    <property type="evidence" value="ECO:0007669"/>
    <property type="project" value="TreeGrafter"/>
</dbReference>
<dbReference type="HOGENOM" id="CLU_157677_0_0_1"/>
<protein>
    <recommendedName>
        <fullName evidence="2">SET domain-containing protein</fullName>
    </recommendedName>
</protein>
<name>V4B1C7_LOTGI</name>
<dbReference type="SMART" id="SM00317">
    <property type="entry name" value="SET"/>
    <property type="match status" value="1"/>
</dbReference>
<dbReference type="Gene3D" id="2.170.270.10">
    <property type="entry name" value="SET domain"/>
    <property type="match status" value="1"/>
</dbReference>